<dbReference type="GO" id="GO:0005875">
    <property type="term" value="C:microtubule associated complex"/>
    <property type="evidence" value="ECO:0007669"/>
    <property type="project" value="TreeGrafter"/>
</dbReference>
<sequence length="2343" mass="261794">MASKEPQTMAVQVALRIRPLTERDRTQPRFSKLRESDVLSISSIPPHNTLTVVPYQKTFTFDYIFGPESTQEEVYYALGNKLIEKFVEGKGQLGVQSTEGEWQKKTSAGWGGCDLRICVDEAEFMSVGRWTVHLASGQTSSGKTYTMGTAKHGGDDDPEEAGSHESALIWMSLTPVRPSNPSVSSGIIPRAMTTLFQSLAQSAAPTPTFGMPPRAGTPSRMRPLSMAVATTSNAHKTKYSVKVSFVEIYNEELIDLLNGAPAGERPAVNIREDSKGNIYWTGVREVNVGNTDDVLTYLEQGTANRAVGATDMNEQSSRSHAIFSVTLKQEKWVPSSSPTTSPASSRGSPSPIPGSRGKRPGSAMSSHRQSMSGSSEDGEEGEWVVVNSKFHFVDLAGSERLKRTSAAGERMKEGININAGLSALGNVISALGDQSKKVSHIPYRDSKLTRLLQDSLGGNAQTLMIACASPAEHNLTETINTIKYANRARNIKNKVEKNEEWMANDNPEFLKNMITKLKAELRALKTASVSSISPATPTDQDGMSAIPNNDQQLQLRIEEMQLHTDTLQDRNRQVEMELKKYKKLEAVQREASQTKGHAANDAEAARRTAQDFQQIVEPVIEEYEKSISSLESQLALTRAALNHSDAIMQEQEAKIQHQETLQESQLHVMSDLRGKLSKFQEREQNSEQYIAQLEARLTATAKEASRDQEILDDLKNKISKFRETDEKTEQYINDLESRLAASDQEVLKLSDMVGRLEERISEKDGIVEDLKERVRRAEDVNTQKMLLAELDERDKRIRLLEEDNENLKLKMKEEKEELERERLRWEEERKNNYVREIKVTGDFMDENVSDEDDERRVEKPRMRKKQSRSFAEERHAATSRPTTPAGENGHLKVNGDSDADRDAAADAAAAASEAVMELENKLSAATASALVKEEEAQRRISSLQSDMIQLQRVHQETLANINEISSKYQDALEQVKALETALQAANSTLRSQIGLAGEAPIEADEIKLAEKERREVDVAEVATEEEETANSRSKHKSVHFAEQVEELSRLEETTHLRHEIEALTSERDSLTRELTQLRARTDDLATQVQGAEQHEKDAEMLHASEIAMLNASVKRLETELALLEEQHDKALRKLNEMGEEGENKVKFDAREKADLEKKVRELEGLRVVESEKLLELESKLKSLEERAQSEKEVMQKKIEELEVVRVAEREANEKEVIVVEAQSEPKIVPTPEENVRVVEIPIQQSAEVESLHSQLEKLAATHSNCSTELQSSKDQIANLRNQLVEYEQGSQIALSARLEELETLRLDMLALKQVEDKQDAVIEGLETKVKEMEELSSGLRTQVGERDVMVWEKEKVIKEKDTLVETLKSEIEKVRRDVTGMDREKKQLRLVIDHLEKSLRKNDEKTNKVQDQLDDLERQYELRAEELEVSKETIVRLESELASLQNEIADKKAEIERLAANVQVAIAQKEEVERRTEELIAQLTEMTERASKSETTVAALEENVQNLKTELEGKHIVITEKEQEVEALKVKVGELDVRLLTAQEELERKVEEIALAGTASEEERARIITEYESKAQASHEAKAEVERKIANLLAGSEGSEQAHARVVSEMEASMKELQVAVREAEDERIKAVSELGSMVSELEERSRVLANLEIQLDHLRTSATEAEAENTRRFDRLLKDLEATRQESNEKAAVVVDLEKVLDRLRDDLADAQGREEQKANNAQDLQTKLSEAQTQIAQDVKTIEDLMQEVARFRNGDSAAGAAGTAGAAISNVIENGYKTRIAELESKVQQLQLENAEYHVLSDNLDKQIHRLSKDLEHMAIEHTETGDSAQTHKAKVSELEKEMAIVKRQSIGSEETVKELMKRLGDYESQISDKTAALDAATGALDQLQAEKEGLLKLVTEFKAAGGAESAASAERIRKIQNDRDLLVEKHNVLLEQSSQLEARLNELSIKYDAQSEQLAALDPSQDLETAAAKIAELTEENGHMLIRIKDIEGQFTEHREKIAVEAKDLQAEIMRLVGANDRLEKEIEQTVSRHPSMANLPSPVSGRDSGYSSQRESGQRESGVTSPPPRVMSPPPTGGPDAALRQKLSRYESTVAQQAKLIKLLEDKLSNIDRHSVTLDELVGEDLKRSSTSSNSSSRGYSVMPPPTPPPSNPLPPPPTALPPPPPGPTPSSPPPPRPISPMLQRASSGTGSANGSSNGAVTQTSTNTSEQYEKTIKALQKKLTTTEGDVKAHQEVITKLEAQLSRSENTVRDAKKQIEMLNKEKQALVKEVNNLRAEVQHARGEIESSLAKVKEEKRQLELALEQEKKAKDKAERARNILENRMEELMNKKSKFMCF</sequence>
<dbReference type="PANTHER" id="PTHR47969">
    <property type="entry name" value="CHROMOSOME-ASSOCIATED KINESIN KIF4A-RELATED"/>
    <property type="match status" value="1"/>
</dbReference>
<feature type="compositionally biased region" description="Low complexity" evidence="8">
    <location>
        <begin position="2191"/>
        <end position="2205"/>
    </location>
</feature>
<feature type="coiled-coil region" evidence="7">
    <location>
        <begin position="1322"/>
        <end position="1538"/>
    </location>
</feature>
<evidence type="ECO:0000256" key="5">
    <source>
        <dbReference type="ARBA" id="ARBA00023054"/>
    </source>
</evidence>
<evidence type="ECO:0000256" key="6">
    <source>
        <dbReference type="PROSITE-ProRule" id="PRU00283"/>
    </source>
</evidence>
<dbReference type="GO" id="GO:0005524">
    <property type="term" value="F:ATP binding"/>
    <property type="evidence" value="ECO:0007669"/>
    <property type="project" value="UniProtKB-UniRule"/>
</dbReference>
<feature type="region of interest" description="Disordered" evidence="8">
    <location>
        <begin position="846"/>
        <end position="905"/>
    </location>
</feature>
<dbReference type="InterPro" id="IPR027640">
    <property type="entry name" value="Kinesin-like_fam"/>
</dbReference>
<feature type="compositionally biased region" description="Low complexity" evidence="8">
    <location>
        <begin position="2134"/>
        <end position="2146"/>
    </location>
</feature>
<feature type="region of interest" description="Disordered" evidence="8">
    <location>
        <begin position="1019"/>
        <end position="1038"/>
    </location>
</feature>
<feature type="binding site" evidence="6">
    <location>
        <begin position="137"/>
        <end position="144"/>
    </location>
    <ligand>
        <name>ATP</name>
        <dbReference type="ChEBI" id="CHEBI:30616"/>
    </ligand>
</feature>
<dbReference type="Proteomes" id="UP000274822">
    <property type="component" value="Unassembled WGS sequence"/>
</dbReference>
<evidence type="ECO:0000256" key="8">
    <source>
        <dbReference type="SAM" id="MobiDB-lite"/>
    </source>
</evidence>
<dbReference type="GO" id="GO:0003777">
    <property type="term" value="F:microtubule motor activity"/>
    <property type="evidence" value="ECO:0007669"/>
    <property type="project" value="InterPro"/>
</dbReference>
<feature type="compositionally biased region" description="Polar residues" evidence="8">
    <location>
        <begin position="2206"/>
        <end position="2215"/>
    </location>
</feature>
<feature type="coiled-coil region" evidence="7">
    <location>
        <begin position="1776"/>
        <end position="1803"/>
    </location>
</feature>
<dbReference type="InterPro" id="IPR027417">
    <property type="entry name" value="P-loop_NTPase"/>
</dbReference>
<evidence type="ECO:0000256" key="1">
    <source>
        <dbReference type="ARBA" id="ARBA00004496"/>
    </source>
</evidence>
<feature type="coiled-coil region" evidence="7">
    <location>
        <begin position="1053"/>
        <end position="1224"/>
    </location>
</feature>
<evidence type="ECO:0000313" key="10">
    <source>
        <dbReference type="EMBL" id="RUS34985.1"/>
    </source>
</evidence>
<dbReference type="SUPFAM" id="SSF57997">
    <property type="entry name" value="Tropomyosin"/>
    <property type="match status" value="2"/>
</dbReference>
<feature type="region of interest" description="Disordered" evidence="8">
    <location>
        <begin position="331"/>
        <end position="380"/>
    </location>
</feature>
<dbReference type="PROSITE" id="PS50067">
    <property type="entry name" value="KINESIN_MOTOR_2"/>
    <property type="match status" value="1"/>
</dbReference>
<evidence type="ECO:0000313" key="11">
    <source>
        <dbReference type="Proteomes" id="UP000274822"/>
    </source>
</evidence>
<dbReference type="InterPro" id="IPR019821">
    <property type="entry name" value="Kinesin_motor_CS"/>
</dbReference>
<dbReference type="GO" id="GO:0008017">
    <property type="term" value="F:microtubule binding"/>
    <property type="evidence" value="ECO:0007669"/>
    <property type="project" value="InterPro"/>
</dbReference>
<dbReference type="Gene3D" id="3.40.850.10">
    <property type="entry name" value="Kinesin motor domain"/>
    <property type="match status" value="1"/>
</dbReference>
<feature type="coiled-coil region" evidence="7">
    <location>
        <begin position="1934"/>
        <end position="1961"/>
    </location>
</feature>
<feature type="coiled-coil region" evidence="7">
    <location>
        <begin position="1832"/>
        <end position="1908"/>
    </location>
</feature>
<feature type="coiled-coil region" evidence="7">
    <location>
        <begin position="1695"/>
        <end position="1750"/>
    </location>
</feature>
<feature type="compositionally biased region" description="Polar residues" evidence="8">
    <location>
        <begin position="2054"/>
        <end position="2067"/>
    </location>
</feature>
<keyword evidence="3 6" id="KW-0547">Nucleotide-binding</keyword>
<evidence type="ECO:0000256" key="7">
    <source>
        <dbReference type="SAM" id="Coils"/>
    </source>
</evidence>
<feature type="compositionally biased region" description="Basic and acidic residues" evidence="8">
    <location>
        <begin position="889"/>
        <end position="904"/>
    </location>
</feature>
<feature type="coiled-coil region" evidence="7">
    <location>
        <begin position="1568"/>
        <end position="1669"/>
    </location>
</feature>
<proteinExistence type="inferred from homology"/>
<organism evidence="10 11">
    <name type="scientific">Jimgerdemannia flammicorona</name>
    <dbReference type="NCBI Taxonomy" id="994334"/>
    <lineage>
        <taxon>Eukaryota</taxon>
        <taxon>Fungi</taxon>
        <taxon>Fungi incertae sedis</taxon>
        <taxon>Mucoromycota</taxon>
        <taxon>Mucoromycotina</taxon>
        <taxon>Endogonomycetes</taxon>
        <taxon>Endogonales</taxon>
        <taxon>Endogonaceae</taxon>
        <taxon>Jimgerdemannia</taxon>
    </lineage>
</organism>
<keyword evidence="11" id="KW-1185">Reference proteome</keyword>
<protein>
    <recommendedName>
        <fullName evidence="9">Kinesin motor domain-containing protein</fullName>
    </recommendedName>
</protein>
<evidence type="ECO:0000256" key="3">
    <source>
        <dbReference type="ARBA" id="ARBA00022741"/>
    </source>
</evidence>
<feature type="region of interest" description="Disordered" evidence="8">
    <location>
        <begin position="2131"/>
        <end position="2217"/>
    </location>
</feature>
<accession>A0A433QZ22</accession>
<feature type="domain" description="Kinesin motor" evidence="9">
    <location>
        <begin position="10"/>
        <end position="491"/>
    </location>
</feature>
<keyword evidence="5 7" id="KW-0175">Coiled coil</keyword>
<keyword evidence="4 6" id="KW-0067">ATP-binding</keyword>
<dbReference type="PANTHER" id="PTHR47969:SF15">
    <property type="entry name" value="CHROMOSOME-ASSOCIATED KINESIN KIF4A-RELATED"/>
    <property type="match status" value="1"/>
</dbReference>
<dbReference type="Gene3D" id="1.10.287.1490">
    <property type="match status" value="2"/>
</dbReference>
<evidence type="ECO:0000256" key="2">
    <source>
        <dbReference type="ARBA" id="ARBA00022490"/>
    </source>
</evidence>
<dbReference type="EMBL" id="RBNJ01000263">
    <property type="protein sequence ID" value="RUS34985.1"/>
    <property type="molecule type" value="Genomic_DNA"/>
</dbReference>
<comment type="subcellular location">
    <subcellularLocation>
        <location evidence="1">Cytoplasm</location>
    </subcellularLocation>
</comment>
<keyword evidence="6" id="KW-0505">Motor protein</keyword>
<feature type="compositionally biased region" description="Pro residues" evidence="8">
    <location>
        <begin position="2070"/>
        <end position="2082"/>
    </location>
</feature>
<dbReference type="SMART" id="SM00129">
    <property type="entry name" value="KISc"/>
    <property type="match status" value="1"/>
</dbReference>
<evidence type="ECO:0000256" key="4">
    <source>
        <dbReference type="ARBA" id="ARBA00022840"/>
    </source>
</evidence>
<reference evidence="10 11" key="1">
    <citation type="journal article" date="2018" name="New Phytol.">
        <title>Phylogenomics of Endogonaceae and evolution of mycorrhizas within Mucoromycota.</title>
        <authorList>
            <person name="Chang Y."/>
            <person name="Desiro A."/>
            <person name="Na H."/>
            <person name="Sandor L."/>
            <person name="Lipzen A."/>
            <person name="Clum A."/>
            <person name="Barry K."/>
            <person name="Grigoriev I.V."/>
            <person name="Martin F.M."/>
            <person name="Stajich J.E."/>
            <person name="Smith M.E."/>
            <person name="Bonito G."/>
            <person name="Spatafora J.W."/>
        </authorList>
    </citation>
    <scope>NUCLEOTIDE SEQUENCE [LARGE SCALE GENOMIC DNA]</scope>
    <source>
        <strain evidence="10 11">AD002</strain>
    </source>
</reference>
<comment type="caution">
    <text evidence="10">The sequence shown here is derived from an EMBL/GenBank/DDBJ whole genome shotgun (WGS) entry which is preliminary data.</text>
</comment>
<dbReference type="Pfam" id="PF00225">
    <property type="entry name" value="Kinesin"/>
    <property type="match status" value="1"/>
</dbReference>
<name>A0A433QZ22_9FUNG</name>
<dbReference type="GO" id="GO:0007052">
    <property type="term" value="P:mitotic spindle organization"/>
    <property type="evidence" value="ECO:0007669"/>
    <property type="project" value="TreeGrafter"/>
</dbReference>
<dbReference type="GO" id="GO:0051231">
    <property type="term" value="P:spindle elongation"/>
    <property type="evidence" value="ECO:0007669"/>
    <property type="project" value="TreeGrafter"/>
</dbReference>
<comment type="similarity">
    <text evidence="6">Belongs to the TRAFAC class myosin-kinesin ATPase superfamily. Kinesin family.</text>
</comment>
<evidence type="ECO:0000259" key="9">
    <source>
        <dbReference type="PROSITE" id="PS50067"/>
    </source>
</evidence>
<feature type="compositionally biased region" description="Low complexity" evidence="8">
    <location>
        <begin position="334"/>
        <end position="375"/>
    </location>
</feature>
<dbReference type="InterPro" id="IPR036961">
    <property type="entry name" value="Kinesin_motor_dom_sf"/>
</dbReference>
<feature type="coiled-coil region" evidence="7">
    <location>
        <begin position="557"/>
        <end position="584"/>
    </location>
</feature>
<dbReference type="PRINTS" id="PR00380">
    <property type="entry name" value="KINESINHEAVY"/>
</dbReference>
<dbReference type="InterPro" id="IPR001752">
    <property type="entry name" value="Kinesin_motor_dom"/>
</dbReference>
<feature type="region of interest" description="Disordered" evidence="8">
    <location>
        <begin position="2034"/>
        <end position="2087"/>
    </location>
</feature>
<feature type="coiled-coil region" evidence="7">
    <location>
        <begin position="1262"/>
        <end position="1289"/>
    </location>
</feature>
<dbReference type="GO" id="GO:0005737">
    <property type="term" value="C:cytoplasm"/>
    <property type="evidence" value="ECO:0007669"/>
    <property type="project" value="UniProtKB-SubCell"/>
</dbReference>
<dbReference type="SUPFAM" id="SSF52540">
    <property type="entry name" value="P-loop containing nucleoside triphosphate hydrolases"/>
    <property type="match status" value="2"/>
</dbReference>
<keyword evidence="2" id="KW-0963">Cytoplasm</keyword>
<dbReference type="GO" id="GO:0007018">
    <property type="term" value="P:microtubule-based movement"/>
    <property type="evidence" value="ECO:0007669"/>
    <property type="project" value="InterPro"/>
</dbReference>
<feature type="coiled-coil region" evidence="7">
    <location>
        <begin position="732"/>
        <end position="835"/>
    </location>
</feature>
<gene>
    <name evidence="10" type="ORF">BC938DRAFT_477133</name>
</gene>
<feature type="compositionally biased region" description="Pro residues" evidence="8">
    <location>
        <begin position="2148"/>
        <end position="2184"/>
    </location>
</feature>
<dbReference type="PROSITE" id="PS00411">
    <property type="entry name" value="KINESIN_MOTOR_1"/>
    <property type="match status" value="1"/>
</dbReference>